<dbReference type="EMBL" id="DS016558">
    <property type="protein sequence ID" value="KOB87465.1"/>
    <property type="molecule type" value="Genomic_DNA"/>
</dbReference>
<accession>A0A0L7M4H7</accession>
<feature type="coiled-coil region" evidence="1">
    <location>
        <begin position="53"/>
        <end position="87"/>
    </location>
</feature>
<gene>
    <name evidence="2" type="ORF">PFDG_03688</name>
</gene>
<dbReference type="Proteomes" id="UP000054282">
    <property type="component" value="Unassembled WGS sequence"/>
</dbReference>
<evidence type="ECO:0000313" key="2">
    <source>
        <dbReference type="EMBL" id="KOB87465.1"/>
    </source>
</evidence>
<keyword evidence="1" id="KW-0175">Coiled coil</keyword>
<dbReference type="KEGG" id="pfd:PFDG_03688"/>
<dbReference type="OrthoDB" id="370883at2759"/>
<feature type="coiled-coil region" evidence="1">
    <location>
        <begin position="266"/>
        <end position="323"/>
    </location>
</feature>
<evidence type="ECO:0000256" key="1">
    <source>
        <dbReference type="SAM" id="Coils"/>
    </source>
</evidence>
<organism evidence="2 3">
    <name type="scientific">Plasmodium falciparum (isolate Dd2)</name>
    <dbReference type="NCBI Taxonomy" id="57267"/>
    <lineage>
        <taxon>Eukaryota</taxon>
        <taxon>Sar</taxon>
        <taxon>Alveolata</taxon>
        <taxon>Apicomplexa</taxon>
        <taxon>Aconoidasida</taxon>
        <taxon>Haemosporida</taxon>
        <taxon>Plasmodiidae</taxon>
        <taxon>Plasmodium</taxon>
        <taxon>Plasmodium (Laverania)</taxon>
    </lineage>
</organism>
<reference evidence="3" key="2">
    <citation type="submission" date="2006-09" db="EMBL/GenBank/DDBJ databases">
        <title>The genome sequence of Plasmodium falciparum Dd2.</title>
        <authorList>
            <consortium name="The Broad Institute Genome Sequencing Platform"/>
            <person name="Birren B."/>
            <person name="Lander E."/>
            <person name="Galagan J."/>
            <person name="Nusbaum C."/>
            <person name="Devon K."/>
            <person name="Henn M."/>
            <person name="Jaffe D."/>
            <person name="Butler J."/>
            <person name="Alvarez P."/>
            <person name="Gnerre S."/>
            <person name="Grabherr M."/>
            <person name="Kleber M."/>
            <person name="Mauceli E."/>
            <person name="Brockman W."/>
            <person name="MacCallum I.A."/>
            <person name="Rounsley S."/>
            <person name="Young S."/>
            <person name="LaButti K."/>
            <person name="Pushparaj V."/>
            <person name="DeCaprio D."/>
            <person name="Crawford M."/>
            <person name="Koehrsen M."/>
            <person name="Engels R."/>
            <person name="Montgomery P."/>
            <person name="Pearson M."/>
            <person name="Howarth C."/>
            <person name="Larson L."/>
            <person name="Luoma S."/>
            <person name="White J."/>
            <person name="Kodira C."/>
            <person name="Zeng Q."/>
            <person name="O'Leary S."/>
            <person name="Yandava C."/>
            <person name="Alvarado L."/>
            <person name="Wirth D."/>
            <person name="Volkman S."/>
            <person name="Hartl D."/>
        </authorList>
    </citation>
    <scope>NUCLEOTIDE SEQUENCE [LARGE SCALE GENOMIC DNA]</scope>
</reference>
<proteinExistence type="predicted"/>
<dbReference type="OMA" id="EEFFRCI"/>
<name>A0A0L7M4H7_PLAF4</name>
<evidence type="ECO:0000313" key="3">
    <source>
        <dbReference type="Proteomes" id="UP000054282"/>
    </source>
</evidence>
<dbReference type="AlphaFoldDB" id="A0A0L7M4H7"/>
<reference evidence="3" key="1">
    <citation type="submission" date="2006-09" db="EMBL/GenBank/DDBJ databases">
        <title>Annotation of Plasmodium falciparum Dd2.</title>
        <authorList>
            <consortium name="The Broad Institute Genome Sequencing Platform"/>
            <person name="Volkman S.K."/>
            <person name="Neafsey D.E."/>
            <person name="Dash A.P."/>
            <person name="Chitnis C.E."/>
            <person name="Hartl D.L."/>
            <person name="Young S.K."/>
            <person name="Zeng Q."/>
            <person name="Koehrsen M."/>
            <person name="Alvarado L."/>
            <person name="Berlin A."/>
            <person name="Borenstein D."/>
            <person name="Chapman S.B."/>
            <person name="Chen Z."/>
            <person name="Engels R."/>
            <person name="Freedman E."/>
            <person name="Gellesch M."/>
            <person name="Goldberg J."/>
            <person name="Griggs A."/>
            <person name="Gujja S."/>
            <person name="Heilman E.R."/>
            <person name="Heiman D.I."/>
            <person name="Howarth C."/>
            <person name="Jen D."/>
            <person name="Larson L."/>
            <person name="Mehta T."/>
            <person name="Neiman D."/>
            <person name="Park D."/>
            <person name="Pearson M."/>
            <person name="Roberts A."/>
            <person name="Saif S."/>
            <person name="Shea T."/>
            <person name="Shenoy N."/>
            <person name="Sisk P."/>
            <person name="Stolte C."/>
            <person name="Sykes S."/>
            <person name="Walk T."/>
            <person name="White J."/>
            <person name="Yandava C."/>
            <person name="Haas B."/>
            <person name="Henn M.R."/>
            <person name="Nusbaum C."/>
            <person name="Birren B."/>
        </authorList>
    </citation>
    <scope>NUCLEOTIDE SEQUENCE [LARGE SCALE GENOMIC DNA]</scope>
</reference>
<sequence length="327" mass="39500">MHGRLGWDLPSLLGGHVLRPAHRRWRVCIKNLYGTRNKLHSKNINEQNIDSIKENEKIICEKLTKENEILKEKNSKIQKELLSYIEDNTFIYESDSMEDMTKYRSILISVIDFMDKLKIVDAHMKNDTYHLLEELFYIYLMKEDMNSFRISGKEELFRKNLLSLRILYEHNSILRAQITLFNKFKLKNENLIHADFEQLELKYKNLKTKEINLEKKIENLNRKIIKSTQKKLHYDEKSLYLEKLLRDKWELFKESTDQIKSKKVLSNDLKKKKDESIKRNNEMEINTITKNVYEEFHEKQQYVKKLKIMLEDVKKKYESLSKEDIKE</sequence>
<feature type="coiled-coil region" evidence="1">
    <location>
        <begin position="196"/>
        <end position="230"/>
    </location>
</feature>
<protein>
    <submittedName>
        <fullName evidence="2">Uncharacterized protein</fullName>
    </submittedName>
</protein>